<dbReference type="PANTHER" id="PTHR30203">
    <property type="entry name" value="OUTER MEMBRANE CATION EFFLUX PROTEIN"/>
    <property type="match status" value="1"/>
</dbReference>
<dbReference type="Gene3D" id="1.20.1600.10">
    <property type="entry name" value="Outer membrane efflux proteins (OEP)"/>
    <property type="match status" value="1"/>
</dbReference>
<dbReference type="Pfam" id="PF02321">
    <property type="entry name" value="OEP"/>
    <property type="match status" value="2"/>
</dbReference>
<evidence type="ECO:0000313" key="3">
    <source>
        <dbReference type="EMBL" id="MDM0047096.1"/>
    </source>
</evidence>
<keyword evidence="4" id="KW-1185">Reference proteome</keyword>
<keyword evidence="2" id="KW-0472">Membrane</keyword>
<name>A0ABT7NGN8_9BURK</name>
<evidence type="ECO:0000256" key="1">
    <source>
        <dbReference type="ARBA" id="ARBA00007613"/>
    </source>
</evidence>
<dbReference type="InterPro" id="IPR010131">
    <property type="entry name" value="MdtP/NodT-like"/>
</dbReference>
<keyword evidence="2" id="KW-1134">Transmembrane beta strand</keyword>
<dbReference type="EMBL" id="JASZYV010000006">
    <property type="protein sequence ID" value="MDM0047096.1"/>
    <property type="molecule type" value="Genomic_DNA"/>
</dbReference>
<dbReference type="PROSITE" id="PS51257">
    <property type="entry name" value="PROKAR_LIPOPROTEIN"/>
    <property type="match status" value="1"/>
</dbReference>
<keyword evidence="2" id="KW-0812">Transmembrane</keyword>
<reference evidence="3" key="1">
    <citation type="submission" date="2023-06" db="EMBL/GenBank/DDBJ databases">
        <authorList>
            <person name="Jiang Y."/>
            <person name="Liu Q."/>
        </authorList>
    </citation>
    <scope>NUCLEOTIDE SEQUENCE</scope>
    <source>
        <strain evidence="3">CGMCC 1.12089</strain>
    </source>
</reference>
<protein>
    <submittedName>
        <fullName evidence="3">TolC family protein</fullName>
    </submittedName>
</protein>
<dbReference type="Proteomes" id="UP001174908">
    <property type="component" value="Unassembled WGS sequence"/>
</dbReference>
<comment type="subcellular location">
    <subcellularLocation>
        <location evidence="2">Cell membrane</location>
        <topology evidence="2">Lipid-anchor</topology>
    </subcellularLocation>
</comment>
<organism evidence="3 4">
    <name type="scientific">Variovorax dokdonensis</name>
    <dbReference type="NCBI Taxonomy" id="344883"/>
    <lineage>
        <taxon>Bacteria</taxon>
        <taxon>Pseudomonadati</taxon>
        <taxon>Pseudomonadota</taxon>
        <taxon>Betaproteobacteria</taxon>
        <taxon>Burkholderiales</taxon>
        <taxon>Comamonadaceae</taxon>
        <taxon>Variovorax</taxon>
    </lineage>
</organism>
<evidence type="ECO:0000256" key="2">
    <source>
        <dbReference type="RuleBase" id="RU362097"/>
    </source>
</evidence>
<keyword evidence="2" id="KW-0449">Lipoprotein</keyword>
<dbReference type="PANTHER" id="PTHR30203:SF33">
    <property type="entry name" value="BLR4455 PROTEIN"/>
    <property type="match status" value="1"/>
</dbReference>
<keyword evidence="2" id="KW-0564">Palmitate</keyword>
<comment type="caution">
    <text evidence="3">The sequence shown here is derived from an EMBL/GenBank/DDBJ whole genome shotgun (WGS) entry which is preliminary data.</text>
</comment>
<feature type="signal peptide" evidence="2">
    <location>
        <begin position="1"/>
        <end position="30"/>
    </location>
</feature>
<gene>
    <name evidence="3" type="ORF">QTH91_21570</name>
</gene>
<comment type="similarity">
    <text evidence="1 2">Belongs to the outer membrane factor (OMF) (TC 1.B.17) family.</text>
</comment>
<evidence type="ECO:0000313" key="4">
    <source>
        <dbReference type="Proteomes" id="UP001174908"/>
    </source>
</evidence>
<proteinExistence type="inferred from homology"/>
<accession>A0ABT7NGN8</accession>
<feature type="chain" id="PRO_5044997639" evidence="2">
    <location>
        <begin position="31"/>
        <end position="471"/>
    </location>
</feature>
<keyword evidence="2" id="KW-0732">Signal</keyword>
<sequence length="471" mass="49492">MKAIATLRRSGALLIASALCGCALSPPPTAQDLQKEVLPQAQLPSTFKGAASTDPVPDRWLASFGDPALDSLVVQAMAYNADLRIAAARVEQAAGYVKVASGALLPSVGVVGLGGGKSGGGGGLDGVFLNASLELDVWGRLRYGQAASEAQLEAAQADYAYARQSLAAMVAKAWFLAVEAGLQRGIAREALQAAQTLAQVADDRLRVGSGSGVAAAQARANVGSYRDTLRQVEFSREQAMRALELLVGRYPAAEIAVADTLSSMPPPLPVGVPSSLLERRPDVVAAERRVAVAFDRVGEAKAAQLPRISLTAGGSNVSSDLIVLKDVSNPVWSLGANLIAPIYQGGALRAQVEIRTAEQKQAVAEYARAGQKAFSEVENALGAEAALRERSAILTENVRDNEEALRLAQVQYRVGAGDMNTVSQSQLLLYVARTARLRVQSEQLAQRANLYLALGGGYDEQPSLHTGLTER</sequence>
<dbReference type="SUPFAM" id="SSF56954">
    <property type="entry name" value="Outer membrane efflux proteins (OEP)"/>
    <property type="match status" value="1"/>
</dbReference>
<dbReference type="InterPro" id="IPR003423">
    <property type="entry name" value="OMP_efflux"/>
</dbReference>
<dbReference type="NCBIfam" id="TIGR01845">
    <property type="entry name" value="outer_NodT"/>
    <property type="match status" value="1"/>
</dbReference>
<dbReference type="RefSeq" id="WP_286662218.1">
    <property type="nucleotide sequence ID" value="NZ_JASZYV010000006.1"/>
</dbReference>
<dbReference type="Gene3D" id="2.20.200.10">
    <property type="entry name" value="Outer membrane efflux proteins (OEP)"/>
    <property type="match status" value="1"/>
</dbReference>